<comment type="caution">
    <text evidence="1">The sequence shown here is derived from an EMBL/GenBank/DDBJ whole genome shotgun (WGS) entry which is preliminary data.</text>
</comment>
<evidence type="ECO:0000313" key="1">
    <source>
        <dbReference type="EMBL" id="KKK54032.1"/>
    </source>
</evidence>
<dbReference type="EMBL" id="LAZR01066207">
    <property type="protein sequence ID" value="KKK54032.1"/>
    <property type="molecule type" value="Genomic_DNA"/>
</dbReference>
<name>A0A0F8WB40_9ZZZZ</name>
<accession>A0A0F8WB40</accession>
<gene>
    <name evidence="1" type="ORF">LCGC14_3088800</name>
</gene>
<feature type="non-terminal residue" evidence="1">
    <location>
        <position position="43"/>
    </location>
</feature>
<proteinExistence type="predicted"/>
<protein>
    <submittedName>
        <fullName evidence="1">Uncharacterized protein</fullName>
    </submittedName>
</protein>
<reference evidence="1" key="1">
    <citation type="journal article" date="2015" name="Nature">
        <title>Complex archaea that bridge the gap between prokaryotes and eukaryotes.</title>
        <authorList>
            <person name="Spang A."/>
            <person name="Saw J.H."/>
            <person name="Jorgensen S.L."/>
            <person name="Zaremba-Niedzwiedzka K."/>
            <person name="Martijn J."/>
            <person name="Lind A.E."/>
            <person name="van Eijk R."/>
            <person name="Schleper C."/>
            <person name="Guy L."/>
            <person name="Ettema T.J."/>
        </authorList>
    </citation>
    <scope>NUCLEOTIDE SEQUENCE</scope>
</reference>
<organism evidence="1">
    <name type="scientific">marine sediment metagenome</name>
    <dbReference type="NCBI Taxonomy" id="412755"/>
    <lineage>
        <taxon>unclassified sequences</taxon>
        <taxon>metagenomes</taxon>
        <taxon>ecological metagenomes</taxon>
    </lineage>
</organism>
<sequence>MKIPLRSNRHEPHSEAEWNHNIDNTAYRHMGKLYTTSEEYYRV</sequence>
<dbReference type="AlphaFoldDB" id="A0A0F8WB40"/>